<name>A0A518V275_BRELA</name>
<dbReference type="InterPro" id="IPR019096">
    <property type="entry name" value="YopX_protein"/>
</dbReference>
<feature type="domain" description="YopX protein" evidence="1">
    <location>
        <begin position="5"/>
        <end position="149"/>
    </location>
</feature>
<dbReference type="AlphaFoldDB" id="A0A518V275"/>
<geneLocation type="plasmid" evidence="2 3">
    <name>p1821L02</name>
</geneLocation>
<gene>
    <name evidence="2" type="ORF">EEL30_01025</name>
</gene>
<evidence type="ECO:0000259" key="1">
    <source>
        <dbReference type="Pfam" id="PF09643"/>
    </source>
</evidence>
<dbReference type="Proteomes" id="UP000319432">
    <property type="component" value="Plasmid p1821L02"/>
</dbReference>
<keyword evidence="2" id="KW-0614">Plasmid</keyword>
<reference evidence="2 3" key="1">
    <citation type="submission" date="2018-11" db="EMBL/GenBank/DDBJ databases">
        <title>Phylogenetic determinants of toxin gene distribution in genomes of Brevibacillus laterosporus.</title>
        <authorList>
            <person name="Glare T.R."/>
            <person name="Durrant A."/>
            <person name="Berry C."/>
            <person name="Palma L."/>
            <person name="Ormskirk M."/>
            <person name="Cox M.O."/>
        </authorList>
    </citation>
    <scope>NUCLEOTIDE SEQUENCE [LARGE SCALE GENOMIC DNA]</scope>
    <source>
        <strain evidence="2 3">1821L</strain>
        <plasmid evidence="2 3">p1821L02</plasmid>
    </source>
</reference>
<dbReference type="NCBIfam" id="TIGR01671">
    <property type="entry name" value="phage_TIGR01671"/>
    <property type="match status" value="1"/>
</dbReference>
<protein>
    <recommendedName>
        <fullName evidence="1">YopX protein domain-containing protein</fullName>
    </recommendedName>
</protein>
<dbReference type="InterPro" id="IPR023385">
    <property type="entry name" value="YopX-like_C"/>
</dbReference>
<dbReference type="Gene3D" id="2.30.30.290">
    <property type="entry name" value="YopX-like domains"/>
    <property type="match status" value="1"/>
</dbReference>
<accession>A0A518V275</accession>
<dbReference type="SUPFAM" id="SSF159006">
    <property type="entry name" value="YopX-like"/>
    <property type="match status" value="1"/>
</dbReference>
<keyword evidence="3" id="KW-1185">Reference proteome</keyword>
<dbReference type="OrthoDB" id="1809393at2"/>
<sequence length="152" mass="17357">MREIKFRIWDKANEIIIQDDGHFYITADGDVIGVNDDLDISESVILMQYTGLKDRNGKEIYEGDIVKRNFEIGRVVINPISLGAEDYEIDDSGYFIGVVSYRPSEGYVLNKCKKFNDDDELQSKKSGVKIYPNHAEVIGNIYENPELLEEAQ</sequence>
<evidence type="ECO:0000313" key="2">
    <source>
        <dbReference type="EMBL" id="QDX91091.1"/>
    </source>
</evidence>
<dbReference type="Pfam" id="PF09643">
    <property type="entry name" value="YopX"/>
    <property type="match status" value="1"/>
</dbReference>
<evidence type="ECO:0000313" key="3">
    <source>
        <dbReference type="Proteomes" id="UP000319432"/>
    </source>
</evidence>
<organism evidence="2 3">
    <name type="scientific">Brevibacillus laterosporus</name>
    <name type="common">Bacillus laterosporus</name>
    <dbReference type="NCBI Taxonomy" id="1465"/>
    <lineage>
        <taxon>Bacteria</taxon>
        <taxon>Bacillati</taxon>
        <taxon>Bacillota</taxon>
        <taxon>Bacilli</taxon>
        <taxon>Bacillales</taxon>
        <taxon>Paenibacillaceae</taxon>
        <taxon>Brevibacillus</taxon>
    </lineage>
</organism>
<dbReference type="EMBL" id="CP033462">
    <property type="protein sequence ID" value="QDX91091.1"/>
    <property type="molecule type" value="Genomic_DNA"/>
</dbReference>
<proteinExistence type="predicted"/>
<dbReference type="InterPro" id="IPR010024">
    <property type="entry name" value="CHP16711"/>
</dbReference>